<reference evidence="4" key="1">
    <citation type="submission" date="2016-11" db="EMBL/GenBank/DDBJ databases">
        <authorList>
            <person name="Varghese N."/>
            <person name="Submissions S."/>
        </authorList>
    </citation>
    <scope>NUCLEOTIDE SEQUENCE [LARGE SCALE GENOMIC DNA]</scope>
    <source>
        <strain evidence="4">CGMCC 1.6496</strain>
    </source>
</reference>
<name>A0A1M5TVQ4_9BACI</name>
<dbReference type="Gene3D" id="3.40.50.150">
    <property type="entry name" value="Vaccinia Virus protein VP39"/>
    <property type="match status" value="1"/>
</dbReference>
<evidence type="ECO:0000313" key="3">
    <source>
        <dbReference type="EMBL" id="SHH54867.1"/>
    </source>
</evidence>
<dbReference type="Proteomes" id="UP000184079">
    <property type="component" value="Unassembled WGS sequence"/>
</dbReference>
<dbReference type="CDD" id="cd03801">
    <property type="entry name" value="GT4_PimA-like"/>
    <property type="match status" value="1"/>
</dbReference>
<keyword evidence="4" id="KW-1185">Reference proteome</keyword>
<evidence type="ECO:0000313" key="4">
    <source>
        <dbReference type="Proteomes" id="UP000184079"/>
    </source>
</evidence>
<feature type="domain" description="Glycosyl transferase family 1" evidence="2">
    <location>
        <begin position="427"/>
        <end position="516"/>
    </location>
</feature>
<dbReference type="PANTHER" id="PTHR46401">
    <property type="entry name" value="GLYCOSYLTRANSFERASE WBBK-RELATED"/>
    <property type="match status" value="1"/>
</dbReference>
<dbReference type="AlphaFoldDB" id="A0A1M5TVQ4"/>
<protein>
    <submittedName>
        <fullName evidence="3">Glycosyltransferase involved in cell wall bisynthesis</fullName>
    </submittedName>
</protein>
<dbReference type="Pfam" id="PF00534">
    <property type="entry name" value="Glycos_transf_1"/>
    <property type="match status" value="1"/>
</dbReference>
<dbReference type="GO" id="GO:0016757">
    <property type="term" value="F:glycosyltransferase activity"/>
    <property type="evidence" value="ECO:0007669"/>
    <property type="project" value="InterPro"/>
</dbReference>
<dbReference type="EMBL" id="FQXD01000008">
    <property type="protein sequence ID" value="SHH54867.1"/>
    <property type="molecule type" value="Genomic_DNA"/>
</dbReference>
<dbReference type="RefSeq" id="WP_073008937.1">
    <property type="nucleotide sequence ID" value="NZ_FQXD01000008.1"/>
</dbReference>
<sequence length="540" mass="61435">MPTSWYQATPAIIDLVLLDQPASILDVGIGFGKYGVLLREALDIPYERYEKKDWLVKIDGIEGFKPYQNPIHQYVYNEMYYDEVYTAISKLQQNYDTVLLIDVLEHFEKAEGFKLLEDLLEITNTSLIVSTPIIPAPQEEYLGNTLEKHKSRWTVVDFSEFDYHFSQVNVHGNGANIIKIYPRKSKKKNDLIHLSKNPLKIGYILPHHGLTGGVKMLLHQMEKLKKRGHHIVAFFKGEEGSSVLPPWAEISVDEEVLVPPLALLDEYTEDCDIVVVGWIYQILEFKREKTKIFYWEQGHESLFGDIPNYAHINGIRHSLDICYNSGAPIASVSSFVAKVLKARYSIDSPVITNGIDTSLFKPKQTTTETEFPIILLVGSPSLRFKGFTDALEALEQVWERGLRFQVKWICQHGAEHNTVFPIQYMIQPHQKEIVETYQQANLLLFTSWYEGFGLPPLEAMACGTPVVLTNSGGVQEYAVHHYNCLLHSSGDVHGLAKSVTTILTNDSMSKRLRINGIATAQKFSYDQVIPQLEKYIQSLL</sequence>
<dbReference type="InterPro" id="IPR029063">
    <property type="entry name" value="SAM-dependent_MTases_sf"/>
</dbReference>
<gene>
    <name evidence="3" type="ORF">SAMN05421807_108161</name>
</gene>
<dbReference type="PANTHER" id="PTHR46401:SF2">
    <property type="entry name" value="GLYCOSYLTRANSFERASE WBBK-RELATED"/>
    <property type="match status" value="1"/>
</dbReference>
<dbReference type="SUPFAM" id="SSF53756">
    <property type="entry name" value="UDP-Glycosyltransferase/glycogen phosphorylase"/>
    <property type="match status" value="1"/>
</dbReference>
<organism evidence="3 4">
    <name type="scientific">Virgibacillus chiguensis</name>
    <dbReference type="NCBI Taxonomy" id="411959"/>
    <lineage>
        <taxon>Bacteria</taxon>
        <taxon>Bacillati</taxon>
        <taxon>Bacillota</taxon>
        <taxon>Bacilli</taxon>
        <taxon>Bacillales</taxon>
        <taxon>Bacillaceae</taxon>
        <taxon>Virgibacillus</taxon>
    </lineage>
</organism>
<accession>A0A1M5TVQ4</accession>
<dbReference type="InterPro" id="IPR001296">
    <property type="entry name" value="Glyco_trans_1"/>
</dbReference>
<keyword evidence="1 3" id="KW-0808">Transferase</keyword>
<dbReference type="Gene3D" id="3.40.50.2000">
    <property type="entry name" value="Glycogen Phosphorylase B"/>
    <property type="match status" value="2"/>
</dbReference>
<evidence type="ECO:0000259" key="2">
    <source>
        <dbReference type="Pfam" id="PF00534"/>
    </source>
</evidence>
<evidence type="ECO:0000256" key="1">
    <source>
        <dbReference type="ARBA" id="ARBA00022679"/>
    </source>
</evidence>
<dbReference type="OrthoDB" id="9797829at2"/>
<dbReference type="GO" id="GO:0009103">
    <property type="term" value="P:lipopolysaccharide biosynthetic process"/>
    <property type="evidence" value="ECO:0007669"/>
    <property type="project" value="TreeGrafter"/>
</dbReference>
<proteinExistence type="predicted"/>